<organism evidence="2 3">
    <name type="scientific">Fasciolopsis buskii</name>
    <dbReference type="NCBI Taxonomy" id="27845"/>
    <lineage>
        <taxon>Eukaryota</taxon>
        <taxon>Metazoa</taxon>
        <taxon>Spiralia</taxon>
        <taxon>Lophotrochozoa</taxon>
        <taxon>Platyhelminthes</taxon>
        <taxon>Trematoda</taxon>
        <taxon>Digenea</taxon>
        <taxon>Plagiorchiida</taxon>
        <taxon>Echinostomata</taxon>
        <taxon>Echinostomatoidea</taxon>
        <taxon>Fasciolidae</taxon>
        <taxon>Fasciolopsis</taxon>
    </lineage>
</organism>
<feature type="region of interest" description="Disordered" evidence="1">
    <location>
        <begin position="306"/>
        <end position="325"/>
    </location>
</feature>
<dbReference type="OrthoDB" id="6254633at2759"/>
<evidence type="ECO:0000313" key="3">
    <source>
        <dbReference type="Proteomes" id="UP000728185"/>
    </source>
</evidence>
<dbReference type="EMBL" id="LUCM01001165">
    <property type="protein sequence ID" value="KAA0199369.1"/>
    <property type="molecule type" value="Genomic_DNA"/>
</dbReference>
<protein>
    <submittedName>
        <fullName evidence="2">Uncharacterized protein</fullName>
    </submittedName>
</protein>
<feature type="compositionally biased region" description="Polar residues" evidence="1">
    <location>
        <begin position="665"/>
        <end position="686"/>
    </location>
</feature>
<keyword evidence="3" id="KW-1185">Reference proteome</keyword>
<feature type="compositionally biased region" description="Basic and acidic residues" evidence="1">
    <location>
        <begin position="654"/>
        <end position="664"/>
    </location>
</feature>
<feature type="compositionally biased region" description="Polar residues" evidence="1">
    <location>
        <begin position="427"/>
        <end position="456"/>
    </location>
</feature>
<sequence length="954" mass="106840">MPKYCVEFIADVCTLPSQDDSDCTDSRDQQPFTVNPLSEPDWDIRLTPFIVPDPNKVVPSPRNIHLDNWPNPEPSLQKTIHSYTGDPRKASCNPEKTVHQGSHVTPMGNTVCCVPNRKNFVWDEADHRPSSTVNRYACDTVPVHRTFVISRAVQCGNWPTTEQTMYNNHSYHDTQLSYEVSKGGDCQNCPFAMGKTTASSRNPKRLSFASHVNGDLDMKVDELKQNTPKMMSLRSNSEMSVDVSSLSAQRCSSVTPPIKNNVDYPSEADREVMRANAVLLEDDIDSLSATMSVGSNSNFRETIRRHRQRPSPYTRPKSKHSSHCETARRLNNTFNLDLFEHTQKGPRRRQSSLYPMLAVSAFGDSAIRKSSRSFFDRASLDGAKERHHGGSIQESHMQKHKRNLRDDQGTTVNNVRFKQQRSDPDDSASTLDETLSVSSLEHPQSARITASTSEHPNPNPDCGKQPDANLQPHKECPQQHEVRNINGMIDSSAQKLSTEETYTPSEVPNRPGESTNAIAVNNNCGSNKTAGKIAITRSIPELNKHTTVKSALPRLNRLPVNSSMSNRSDLKPLVDTKILETNVTPIRLKTRSLSESRIPTNHRRYLPSPRAQGTSFRDETQNENKAVKLKQESAGSSPTKSQPEQISENPTARVNKDATEKPTKLDNSATQATSNKDPSSACTTVKQDSACTTVVNEKRPNLRLSRSLDRASTTDFVDYHELTKSPRRRESFSATLTTRKGENLFVPLKAQLGAQEKLRLSKDMDLRPAWGHKPTQSEPVSSVASCMELQQAVPSPSLLRARRHLLMKKRNSAPVSLKLPQSIQPTKITSKTTPITLPAVTPLTVTRRRSNESVLSAPLHIYTPHSRGRGKLVRHKFFIPESANIEAILADPDDRRIKAICERYKCDMEIYSKLPWCGFLQYIIVLAARDAATLRRCARTLDCRLNWCLDAQIR</sequence>
<reference evidence="2" key="1">
    <citation type="submission" date="2019-05" db="EMBL/GenBank/DDBJ databases">
        <title>Annotation for the trematode Fasciolopsis buski.</title>
        <authorList>
            <person name="Choi Y.-J."/>
        </authorList>
    </citation>
    <scope>NUCLEOTIDE SEQUENCE</scope>
    <source>
        <strain evidence="2">HT</strain>
        <tissue evidence="2">Whole worm</tissue>
    </source>
</reference>
<feature type="region of interest" description="Disordered" evidence="1">
    <location>
        <begin position="382"/>
        <end position="473"/>
    </location>
</feature>
<dbReference type="AlphaFoldDB" id="A0A8E0S523"/>
<dbReference type="Proteomes" id="UP000728185">
    <property type="component" value="Unassembled WGS sequence"/>
</dbReference>
<comment type="caution">
    <text evidence="2">The sequence shown here is derived from an EMBL/GenBank/DDBJ whole genome shotgun (WGS) entry which is preliminary data.</text>
</comment>
<feature type="compositionally biased region" description="Basic and acidic residues" evidence="1">
    <location>
        <begin position="616"/>
        <end position="631"/>
    </location>
</feature>
<feature type="region of interest" description="Disordered" evidence="1">
    <location>
        <begin position="496"/>
        <end position="515"/>
    </location>
</feature>
<accession>A0A8E0S523</accession>
<proteinExistence type="predicted"/>
<gene>
    <name evidence="2" type="ORF">FBUS_00204</name>
</gene>
<feature type="compositionally biased region" description="Polar residues" evidence="1">
    <location>
        <begin position="633"/>
        <end position="652"/>
    </location>
</feature>
<feature type="region of interest" description="Disordered" evidence="1">
    <location>
        <begin position="591"/>
        <end position="686"/>
    </location>
</feature>
<name>A0A8E0S523_9TREM</name>
<evidence type="ECO:0000313" key="2">
    <source>
        <dbReference type="EMBL" id="KAA0199369.1"/>
    </source>
</evidence>
<evidence type="ECO:0000256" key="1">
    <source>
        <dbReference type="SAM" id="MobiDB-lite"/>
    </source>
</evidence>